<sequence>MENKKQVMGDLSHVNQIIELEAEKPRKIMIEVKVTDMSLQGGEDDRTISLSNEPDSCEDRPTLSNIPNDQADVGSTPLSNSQEDCKEDETSQLPNESTSREDEESTPLSNSQEDCKEDETSQLSNESTSREDEGSTPLLNSQDECQEDERSQLSNESTGEDDGSTSSNHLSNVQDNCDEGESTSLLSSTDQSSSNLTTNPRRVSREARSTSVNTQKNPDKGNGGSKITEYREKDSTSLSNVQKAPTDVSHICPTTFDHKAKSKGSTSDLSDEWEETNFSFRKLLNQSVPQSDERELRQHFYRYGPPPSVLPVPSAPPQSHNDTSSPLESKISPENENETKENVFETPPSRIAEALELERQLIKAYNRLDPSKIKTYL</sequence>
<accession>A0A6A4J2J3</accession>
<evidence type="ECO:0000313" key="2">
    <source>
        <dbReference type="EMBL" id="KAF6201636.1"/>
    </source>
</evidence>
<proteinExistence type="predicted"/>
<dbReference type="Proteomes" id="UP000466442">
    <property type="component" value="Linkage Group LG12"/>
</dbReference>
<reference evidence="2" key="1">
    <citation type="journal article" date="2021" name="Mol. Ecol. Resour.">
        <title>Apolygus lucorum genome provides insights into omnivorousness and mesophyll feeding.</title>
        <authorList>
            <person name="Liu Y."/>
            <person name="Liu H."/>
            <person name="Wang H."/>
            <person name="Huang T."/>
            <person name="Liu B."/>
            <person name="Yang B."/>
            <person name="Yin L."/>
            <person name="Li B."/>
            <person name="Zhang Y."/>
            <person name="Zhang S."/>
            <person name="Jiang F."/>
            <person name="Zhang X."/>
            <person name="Ren Y."/>
            <person name="Wang B."/>
            <person name="Wang S."/>
            <person name="Lu Y."/>
            <person name="Wu K."/>
            <person name="Fan W."/>
            <person name="Wang G."/>
        </authorList>
    </citation>
    <scope>NUCLEOTIDE SEQUENCE</scope>
    <source>
        <strain evidence="2">12Hb</strain>
    </source>
</reference>
<keyword evidence="3" id="KW-1185">Reference proteome</keyword>
<feature type="compositionally biased region" description="Polar residues" evidence="1">
    <location>
        <begin position="164"/>
        <end position="175"/>
    </location>
</feature>
<feature type="compositionally biased region" description="Pro residues" evidence="1">
    <location>
        <begin position="304"/>
        <end position="316"/>
    </location>
</feature>
<feature type="region of interest" description="Disordered" evidence="1">
    <location>
        <begin position="39"/>
        <end position="274"/>
    </location>
</feature>
<evidence type="ECO:0000256" key="1">
    <source>
        <dbReference type="SAM" id="MobiDB-lite"/>
    </source>
</evidence>
<feature type="compositionally biased region" description="Basic and acidic residues" evidence="1">
    <location>
        <begin position="331"/>
        <end position="343"/>
    </location>
</feature>
<comment type="caution">
    <text evidence="2">The sequence shown here is derived from an EMBL/GenBank/DDBJ whole genome shotgun (WGS) entry which is preliminary data.</text>
</comment>
<organism evidence="2 3">
    <name type="scientific">Apolygus lucorum</name>
    <name type="common">Small green plant bug</name>
    <name type="synonym">Lygocoris lucorum</name>
    <dbReference type="NCBI Taxonomy" id="248454"/>
    <lineage>
        <taxon>Eukaryota</taxon>
        <taxon>Metazoa</taxon>
        <taxon>Ecdysozoa</taxon>
        <taxon>Arthropoda</taxon>
        <taxon>Hexapoda</taxon>
        <taxon>Insecta</taxon>
        <taxon>Pterygota</taxon>
        <taxon>Neoptera</taxon>
        <taxon>Paraneoptera</taxon>
        <taxon>Hemiptera</taxon>
        <taxon>Heteroptera</taxon>
        <taxon>Panheteroptera</taxon>
        <taxon>Cimicomorpha</taxon>
        <taxon>Miridae</taxon>
        <taxon>Mirini</taxon>
        <taxon>Apolygus</taxon>
    </lineage>
</organism>
<evidence type="ECO:0000313" key="3">
    <source>
        <dbReference type="Proteomes" id="UP000466442"/>
    </source>
</evidence>
<feature type="compositionally biased region" description="Low complexity" evidence="1">
    <location>
        <begin position="182"/>
        <end position="198"/>
    </location>
</feature>
<dbReference type="EMBL" id="WIXP02000012">
    <property type="protein sequence ID" value="KAF6201636.1"/>
    <property type="molecule type" value="Genomic_DNA"/>
</dbReference>
<gene>
    <name evidence="2" type="ORF">GE061_004029</name>
</gene>
<feature type="region of interest" description="Disordered" evidence="1">
    <location>
        <begin position="301"/>
        <end position="347"/>
    </location>
</feature>
<name>A0A6A4J2J3_APOLU</name>
<feature type="compositionally biased region" description="Polar residues" evidence="1">
    <location>
        <begin position="318"/>
        <end position="327"/>
    </location>
</feature>
<dbReference type="AlphaFoldDB" id="A0A6A4J2J3"/>
<protein>
    <submittedName>
        <fullName evidence="2">Uncharacterized protein</fullName>
    </submittedName>
</protein>